<comment type="caution">
    <text evidence="1">The sequence shown here is derived from an EMBL/GenBank/DDBJ whole genome shotgun (WGS) entry which is preliminary data.</text>
</comment>
<reference evidence="1 2" key="1">
    <citation type="submission" date="2017-04" db="EMBL/GenBank/DDBJ databases">
        <title>Novel microbial lineages endemic to geothermal iron-oxide mats fill important gaps in the evolutionary history of Archaea.</title>
        <authorList>
            <person name="Jay Z.J."/>
            <person name="Beam J.P."/>
            <person name="Dlakic M."/>
            <person name="Rusch D.B."/>
            <person name="Kozubal M.A."/>
            <person name="Inskeep W.P."/>
        </authorList>
    </citation>
    <scope>NUCLEOTIDE SEQUENCE [LARGE SCALE GENOMIC DNA]</scope>
    <source>
        <strain evidence="1">ECH_B_SAG-C16</strain>
    </source>
</reference>
<protein>
    <submittedName>
        <fullName evidence="1">Uncharacterized protein</fullName>
    </submittedName>
</protein>
<name>A0A2R6B5C6_9ARCH</name>
<dbReference type="Proteomes" id="UP000240681">
    <property type="component" value="Unassembled WGS sequence"/>
</dbReference>
<proteinExistence type="predicted"/>
<evidence type="ECO:0000313" key="2">
    <source>
        <dbReference type="Proteomes" id="UP000240681"/>
    </source>
</evidence>
<sequence length="69" mass="7577">MQNTGGVRIPMWAVCKPGELPGRHPLSTWGRNLEKEKECGILVTHPEKPKPHCGREQMLMGGLPGLFSG</sequence>
<gene>
    <name evidence="1" type="ORF">B9Q09_05215</name>
</gene>
<evidence type="ECO:0000313" key="1">
    <source>
        <dbReference type="EMBL" id="PSN93803.1"/>
    </source>
</evidence>
<dbReference type="AlphaFoldDB" id="A0A2R6B5C6"/>
<organism evidence="1 2">
    <name type="scientific">Candidatus Marsarchaeota G2 archaeon ECH_B_SAG-C16</name>
    <dbReference type="NCBI Taxonomy" id="1978163"/>
    <lineage>
        <taxon>Archaea</taxon>
        <taxon>Candidatus Marsarchaeota</taxon>
        <taxon>Candidatus Marsarchaeota group 2</taxon>
    </lineage>
</organism>
<dbReference type="EMBL" id="NEXK01000096">
    <property type="protein sequence ID" value="PSN93803.1"/>
    <property type="molecule type" value="Genomic_DNA"/>
</dbReference>
<accession>A0A2R6B5C6</accession>